<dbReference type="SUPFAM" id="SSF55797">
    <property type="entry name" value="PR-1-like"/>
    <property type="match status" value="1"/>
</dbReference>
<accession>A0AAD5R3H3</accession>
<comment type="caution">
    <text evidence="1">The sequence shown here is derived from an EMBL/GenBank/DDBJ whole genome shotgun (WGS) entry which is preliminary data.</text>
</comment>
<dbReference type="InterPro" id="IPR035940">
    <property type="entry name" value="CAP_sf"/>
</dbReference>
<evidence type="ECO:0000313" key="2">
    <source>
        <dbReference type="Proteomes" id="UP001196413"/>
    </source>
</evidence>
<protein>
    <submittedName>
        <fullName evidence="1">Uncharacterized protein</fullName>
    </submittedName>
</protein>
<gene>
    <name evidence="1" type="ORF">KIN20_030074</name>
</gene>
<dbReference type="AlphaFoldDB" id="A0AAD5R3H3"/>
<dbReference type="Gene3D" id="3.40.33.10">
    <property type="entry name" value="CAP"/>
    <property type="match status" value="1"/>
</dbReference>
<evidence type="ECO:0000313" key="1">
    <source>
        <dbReference type="EMBL" id="KAJ1368786.1"/>
    </source>
</evidence>
<dbReference type="EMBL" id="JAHQIW010006304">
    <property type="protein sequence ID" value="KAJ1368786.1"/>
    <property type="molecule type" value="Genomic_DNA"/>
</dbReference>
<name>A0AAD5R3H3_PARTN</name>
<dbReference type="Proteomes" id="UP001196413">
    <property type="component" value="Unassembled WGS sequence"/>
</dbReference>
<reference evidence="1" key="1">
    <citation type="submission" date="2021-06" db="EMBL/GenBank/DDBJ databases">
        <title>Parelaphostrongylus tenuis whole genome reference sequence.</title>
        <authorList>
            <person name="Garwood T.J."/>
            <person name="Larsen P.A."/>
            <person name="Fountain-Jones N.M."/>
            <person name="Garbe J.R."/>
            <person name="Macchietto M.G."/>
            <person name="Kania S.A."/>
            <person name="Gerhold R.W."/>
            <person name="Richards J.E."/>
            <person name="Wolf T.M."/>
        </authorList>
    </citation>
    <scope>NUCLEOTIDE SEQUENCE</scope>
    <source>
        <strain evidence="1">MNPRO001-30</strain>
        <tissue evidence="1">Meninges</tissue>
    </source>
</reference>
<keyword evidence="2" id="KW-1185">Reference proteome</keyword>
<sequence length="145" mass="16687">MSETRRYEFPNASDMSLLVYDCESEEAAHKISKMCYNESNVNFGDIGSNSATYHFRSTINDSDIIKMIDTWWKTSTQSRPLINLTPTENDTPIIPFLQRLGLQQAKYSSISSIMIRSLKRKMLQIHFTAHFHVVAECCGGPIYFY</sequence>
<proteinExistence type="predicted"/>
<organism evidence="1 2">
    <name type="scientific">Parelaphostrongylus tenuis</name>
    <name type="common">Meningeal worm</name>
    <dbReference type="NCBI Taxonomy" id="148309"/>
    <lineage>
        <taxon>Eukaryota</taxon>
        <taxon>Metazoa</taxon>
        <taxon>Ecdysozoa</taxon>
        <taxon>Nematoda</taxon>
        <taxon>Chromadorea</taxon>
        <taxon>Rhabditida</taxon>
        <taxon>Rhabditina</taxon>
        <taxon>Rhabditomorpha</taxon>
        <taxon>Strongyloidea</taxon>
        <taxon>Metastrongylidae</taxon>
        <taxon>Parelaphostrongylus</taxon>
    </lineage>
</organism>